<evidence type="ECO:0000313" key="7">
    <source>
        <dbReference type="EMBL" id="NYI71751.1"/>
    </source>
</evidence>
<dbReference type="AlphaFoldDB" id="A0A7Z0ILN5"/>
<dbReference type="GO" id="GO:0022857">
    <property type="term" value="F:transmembrane transporter activity"/>
    <property type="evidence" value="ECO:0007669"/>
    <property type="project" value="InterPro"/>
</dbReference>
<organism evidence="7 8">
    <name type="scientific">Naumannella cuiyingiana</name>
    <dbReference type="NCBI Taxonomy" id="1347891"/>
    <lineage>
        <taxon>Bacteria</taxon>
        <taxon>Bacillati</taxon>
        <taxon>Actinomycetota</taxon>
        <taxon>Actinomycetes</taxon>
        <taxon>Propionibacteriales</taxon>
        <taxon>Propionibacteriaceae</taxon>
        <taxon>Naumannella</taxon>
    </lineage>
</organism>
<protein>
    <submittedName>
        <fullName evidence="7">APA family basic amino acid/polyamine antiporter</fullName>
    </submittedName>
</protein>
<evidence type="ECO:0000256" key="4">
    <source>
        <dbReference type="ARBA" id="ARBA00022989"/>
    </source>
</evidence>
<evidence type="ECO:0000313" key="8">
    <source>
        <dbReference type="Proteomes" id="UP000527616"/>
    </source>
</evidence>
<comment type="caution">
    <text evidence="7">The sequence shown here is derived from an EMBL/GenBank/DDBJ whole genome shotgun (WGS) entry which is preliminary data.</text>
</comment>
<dbReference type="PIRSF" id="PIRSF006060">
    <property type="entry name" value="AA_transporter"/>
    <property type="match status" value="1"/>
</dbReference>
<dbReference type="Proteomes" id="UP000527616">
    <property type="component" value="Unassembled WGS sequence"/>
</dbReference>
<dbReference type="GO" id="GO:0005886">
    <property type="term" value="C:plasma membrane"/>
    <property type="evidence" value="ECO:0007669"/>
    <property type="project" value="UniProtKB-SubCell"/>
</dbReference>
<dbReference type="EMBL" id="JACBZS010000001">
    <property type="protein sequence ID" value="NYI71751.1"/>
    <property type="molecule type" value="Genomic_DNA"/>
</dbReference>
<evidence type="ECO:0000256" key="2">
    <source>
        <dbReference type="ARBA" id="ARBA00022475"/>
    </source>
</evidence>
<feature type="transmembrane region" description="Helical" evidence="6">
    <location>
        <begin position="87"/>
        <end position="112"/>
    </location>
</feature>
<comment type="subcellular location">
    <subcellularLocation>
        <location evidence="1">Cell membrane</location>
        <topology evidence="1">Multi-pass membrane protein</topology>
    </subcellularLocation>
</comment>
<dbReference type="Gene3D" id="1.20.1740.10">
    <property type="entry name" value="Amino acid/polyamine transporter I"/>
    <property type="match status" value="1"/>
</dbReference>
<feature type="transmembrane region" description="Helical" evidence="6">
    <location>
        <begin position="39"/>
        <end position="66"/>
    </location>
</feature>
<feature type="transmembrane region" description="Helical" evidence="6">
    <location>
        <begin position="372"/>
        <end position="403"/>
    </location>
</feature>
<feature type="transmembrane region" description="Helical" evidence="6">
    <location>
        <begin position="214"/>
        <end position="238"/>
    </location>
</feature>
<evidence type="ECO:0000256" key="5">
    <source>
        <dbReference type="ARBA" id="ARBA00023136"/>
    </source>
</evidence>
<keyword evidence="5 6" id="KW-0472">Membrane</keyword>
<dbReference type="RefSeq" id="WP_343045943.1">
    <property type="nucleotide sequence ID" value="NZ_JACBZS010000001.1"/>
</dbReference>
<evidence type="ECO:0000256" key="1">
    <source>
        <dbReference type="ARBA" id="ARBA00004651"/>
    </source>
</evidence>
<dbReference type="PANTHER" id="PTHR42770">
    <property type="entry name" value="AMINO ACID TRANSPORTER-RELATED"/>
    <property type="match status" value="1"/>
</dbReference>
<feature type="transmembrane region" description="Helical" evidence="6">
    <location>
        <begin position="12"/>
        <end position="33"/>
    </location>
</feature>
<dbReference type="InterPro" id="IPR002293">
    <property type="entry name" value="AA/rel_permease1"/>
</dbReference>
<keyword evidence="2" id="KW-1003">Cell membrane</keyword>
<evidence type="ECO:0000256" key="6">
    <source>
        <dbReference type="SAM" id="Phobius"/>
    </source>
</evidence>
<name>A0A7Z0ILN5_9ACTN</name>
<dbReference type="InterPro" id="IPR050367">
    <property type="entry name" value="APC_superfamily"/>
</dbReference>
<proteinExistence type="predicted"/>
<feature type="transmembrane region" description="Helical" evidence="6">
    <location>
        <begin position="144"/>
        <end position="164"/>
    </location>
</feature>
<sequence length="411" mass="41413">MHELARRIGLPGAVWIGLGSMIGAGIFAAPAPATAAAGSAVLVALALAAVVACCNATSSAQLAAAYPRSGGSYLYGRELLGPWPGFLAGWCFVIGKTGSTIAMALIFAAYLVPQGWQRPAACAAILVLGGINCAGITRTLRATMIIVSAVLVVLVTAIVVGLRAPVAAGGWFGVPPAEPSALGILQGAGLLFFAFAGYARIATLGEEVRDPRRVIGRAVVITLGVVLTLYLVVLLVLLRGLGVPALAASTAPLADLVAAAGASWLVPAIGIGAALASLGALLALQAGIGRTALAMARNDDLPRWLAAIGARGVPTRAIAVPTVIAAGLVWFVPLGAVIGFSSFGVLLYYLVANLAALRQAGDDRRFPRVLQVTGAALCVLLVATVGPASLIVGAAMVCAGIGWRVVARVSR</sequence>
<dbReference type="Pfam" id="PF13520">
    <property type="entry name" value="AA_permease_2"/>
    <property type="match status" value="1"/>
</dbReference>
<gene>
    <name evidence="7" type="ORF">GGQ54_002311</name>
</gene>
<accession>A0A7Z0ILN5</accession>
<keyword evidence="8" id="KW-1185">Reference proteome</keyword>
<reference evidence="7 8" key="1">
    <citation type="submission" date="2020-07" db="EMBL/GenBank/DDBJ databases">
        <title>Sequencing the genomes of 1000 actinobacteria strains.</title>
        <authorList>
            <person name="Klenk H.-P."/>
        </authorList>
    </citation>
    <scope>NUCLEOTIDE SEQUENCE [LARGE SCALE GENOMIC DNA]</scope>
    <source>
        <strain evidence="7 8">DSM 103164</strain>
    </source>
</reference>
<keyword evidence="4 6" id="KW-1133">Transmembrane helix</keyword>
<feature type="transmembrane region" description="Helical" evidence="6">
    <location>
        <begin position="304"/>
        <end position="324"/>
    </location>
</feature>
<feature type="transmembrane region" description="Helical" evidence="6">
    <location>
        <begin position="118"/>
        <end position="137"/>
    </location>
</feature>
<evidence type="ECO:0000256" key="3">
    <source>
        <dbReference type="ARBA" id="ARBA00022692"/>
    </source>
</evidence>
<keyword evidence="3 6" id="KW-0812">Transmembrane</keyword>
<feature type="transmembrane region" description="Helical" evidence="6">
    <location>
        <begin position="258"/>
        <end position="284"/>
    </location>
</feature>
<dbReference type="PANTHER" id="PTHR42770:SF7">
    <property type="entry name" value="MEMBRANE PROTEIN"/>
    <property type="match status" value="1"/>
</dbReference>
<feature type="transmembrane region" description="Helical" evidence="6">
    <location>
        <begin position="330"/>
        <end position="351"/>
    </location>
</feature>
<feature type="transmembrane region" description="Helical" evidence="6">
    <location>
        <begin position="184"/>
        <end position="202"/>
    </location>
</feature>